<name>A0A511FNJ3_9PROT</name>
<evidence type="ECO:0000313" key="1">
    <source>
        <dbReference type="EMBL" id="GEL50469.1"/>
    </source>
</evidence>
<evidence type="ECO:0000313" key="2">
    <source>
        <dbReference type="Proteomes" id="UP000321800"/>
    </source>
</evidence>
<accession>A0A511FNJ3</accession>
<comment type="caution">
    <text evidence="1">The sequence shown here is derived from an EMBL/GenBank/DDBJ whole genome shotgun (WGS) entry which is preliminary data.</text>
</comment>
<dbReference type="AlphaFoldDB" id="A0A511FNJ3"/>
<reference evidence="1 2" key="1">
    <citation type="submission" date="2019-07" db="EMBL/GenBank/DDBJ databases">
        <title>Whole genome shotgun sequence of Acetobacter tropicalis NBRC 16470.</title>
        <authorList>
            <person name="Hosoyama A."/>
            <person name="Uohara A."/>
            <person name="Ohji S."/>
            <person name="Ichikawa N."/>
        </authorList>
    </citation>
    <scope>NUCLEOTIDE SEQUENCE [LARGE SCALE GENOMIC DNA]</scope>
    <source>
        <strain evidence="1 2">NBRC 16470</strain>
    </source>
</reference>
<dbReference type="Proteomes" id="UP000321800">
    <property type="component" value="Unassembled WGS sequence"/>
</dbReference>
<organism evidence="1 2">
    <name type="scientific">Acetobacter tropicalis</name>
    <dbReference type="NCBI Taxonomy" id="104102"/>
    <lineage>
        <taxon>Bacteria</taxon>
        <taxon>Pseudomonadati</taxon>
        <taxon>Pseudomonadota</taxon>
        <taxon>Alphaproteobacteria</taxon>
        <taxon>Acetobacterales</taxon>
        <taxon>Acetobacteraceae</taxon>
        <taxon>Acetobacter</taxon>
    </lineage>
</organism>
<gene>
    <name evidence="1" type="ORF">ATR01nite_15440</name>
</gene>
<dbReference type="EMBL" id="BJVR01000012">
    <property type="protein sequence ID" value="GEL50469.1"/>
    <property type="molecule type" value="Genomic_DNA"/>
</dbReference>
<protein>
    <submittedName>
        <fullName evidence="1">Uncharacterized protein</fullName>
    </submittedName>
</protein>
<sequence>MVGVANISFIRFLVNYSFSSCHKICDDIGQLFKRGLEEGCGVEAALFVNAAWVGEGHETFLSVIGSNAAFSYAAKGQIFLSVMQQCVIDRDIS</sequence>
<proteinExistence type="predicted"/>